<reference evidence="4" key="1">
    <citation type="submission" date="2016-06" db="EMBL/GenBank/DDBJ databases">
        <authorList>
            <person name="Varghese N."/>
            <person name="Submissions Spin"/>
        </authorList>
    </citation>
    <scope>NUCLEOTIDE SEQUENCE [LARGE SCALE GENOMIC DNA]</scope>
    <source>
        <strain evidence="4">DSM 43817</strain>
    </source>
</reference>
<keyword evidence="2" id="KW-0472">Membrane</keyword>
<feature type="transmembrane region" description="Helical" evidence="2">
    <location>
        <begin position="59"/>
        <end position="79"/>
    </location>
</feature>
<dbReference type="EMBL" id="FMHW01000002">
    <property type="protein sequence ID" value="SCL32928.1"/>
    <property type="molecule type" value="Genomic_DNA"/>
</dbReference>
<protein>
    <submittedName>
        <fullName evidence="3">Uncharacterized protein</fullName>
    </submittedName>
</protein>
<evidence type="ECO:0000313" key="4">
    <source>
        <dbReference type="Proteomes" id="UP000198959"/>
    </source>
</evidence>
<feature type="transmembrane region" description="Helical" evidence="2">
    <location>
        <begin position="292"/>
        <end position="316"/>
    </location>
</feature>
<keyword evidence="4" id="KW-1185">Reference proteome</keyword>
<feature type="transmembrane region" description="Helical" evidence="2">
    <location>
        <begin position="133"/>
        <end position="151"/>
    </location>
</feature>
<feature type="transmembrane region" description="Helical" evidence="2">
    <location>
        <begin position="91"/>
        <end position="113"/>
    </location>
</feature>
<feature type="transmembrane region" description="Helical" evidence="2">
    <location>
        <begin position="261"/>
        <end position="280"/>
    </location>
</feature>
<keyword evidence="2" id="KW-1133">Transmembrane helix</keyword>
<keyword evidence="2" id="KW-0812">Transmembrane</keyword>
<accession>A0A1C6STZ1</accession>
<evidence type="ECO:0000313" key="3">
    <source>
        <dbReference type="EMBL" id="SCL32928.1"/>
    </source>
</evidence>
<proteinExistence type="predicted"/>
<name>A0A1C6STZ1_9ACTN</name>
<feature type="transmembrane region" description="Helical" evidence="2">
    <location>
        <begin position="188"/>
        <end position="206"/>
    </location>
</feature>
<feature type="transmembrane region" description="Helical" evidence="2">
    <location>
        <begin position="226"/>
        <end position="249"/>
    </location>
</feature>
<dbReference type="RefSeq" id="WP_091645752.1">
    <property type="nucleotide sequence ID" value="NZ_FMHW01000002.1"/>
</dbReference>
<dbReference type="Proteomes" id="UP000198959">
    <property type="component" value="Unassembled WGS sequence"/>
</dbReference>
<sequence length="320" mass="33133">MAGRARLAPAAWTARLPPLAWLGIAAALLVTAAFARWRTVTGDPVVAATLELKIAAVDSLAGPWLVGATTLLVVTRAVAVAAGRPQRLLRLVGTALTVVLVVLLGVIAVALVRTVDPPIDTDRAPVFTQPGPALLPAAGALLTCLVGIWSAPTRRAGPAPPGSDRTGPALPGSRRGAPAPPGYRWRRVGVLLLAAGWATVAVAVLLPSWTREYPDRVEVDNSLDLVFVALPFALFGALLAVPSLLRTGAARRPWREASRGWSIATTLGCGSSIGAIWYFVANDPYRQAAGMYAARPGAGTALALLGCVLIAISGALPDDR</sequence>
<dbReference type="AlphaFoldDB" id="A0A1C6STZ1"/>
<dbReference type="STRING" id="145854.GA0074692_3447"/>
<evidence type="ECO:0000256" key="2">
    <source>
        <dbReference type="SAM" id="Phobius"/>
    </source>
</evidence>
<evidence type="ECO:0000256" key="1">
    <source>
        <dbReference type="SAM" id="MobiDB-lite"/>
    </source>
</evidence>
<gene>
    <name evidence="3" type="ORF">GA0074692_3447</name>
</gene>
<dbReference type="OrthoDB" id="3397774at2"/>
<organism evidence="3 4">
    <name type="scientific">Micromonospora pallida</name>
    <dbReference type="NCBI Taxonomy" id="145854"/>
    <lineage>
        <taxon>Bacteria</taxon>
        <taxon>Bacillati</taxon>
        <taxon>Actinomycetota</taxon>
        <taxon>Actinomycetes</taxon>
        <taxon>Micromonosporales</taxon>
        <taxon>Micromonosporaceae</taxon>
        <taxon>Micromonospora</taxon>
    </lineage>
</organism>
<feature type="compositionally biased region" description="Low complexity" evidence="1">
    <location>
        <begin position="167"/>
        <end position="177"/>
    </location>
</feature>
<feature type="region of interest" description="Disordered" evidence="1">
    <location>
        <begin position="155"/>
        <end position="178"/>
    </location>
</feature>